<name>A0A4R7ZQL4_9ACTN</name>
<feature type="chain" id="PRO_5020434533" description="Fibronectin type-III domain-containing protein" evidence="1">
    <location>
        <begin position="25"/>
        <end position="427"/>
    </location>
</feature>
<evidence type="ECO:0008006" key="4">
    <source>
        <dbReference type="Google" id="ProtNLM"/>
    </source>
</evidence>
<keyword evidence="1" id="KW-0732">Signal</keyword>
<feature type="signal peptide" evidence="1">
    <location>
        <begin position="1"/>
        <end position="24"/>
    </location>
</feature>
<comment type="caution">
    <text evidence="2">The sequence shown here is derived from an EMBL/GenBank/DDBJ whole genome shotgun (WGS) entry which is preliminary data.</text>
</comment>
<reference evidence="2 3" key="1">
    <citation type="submission" date="2019-03" db="EMBL/GenBank/DDBJ databases">
        <title>Genomic Encyclopedia of Type Strains, Phase III (KMG-III): the genomes of soil and plant-associated and newly described type strains.</title>
        <authorList>
            <person name="Whitman W."/>
        </authorList>
    </citation>
    <scope>NUCLEOTIDE SEQUENCE [LARGE SCALE GENOMIC DNA]</scope>
    <source>
        <strain evidence="2 3">VKM Ac-2570</strain>
    </source>
</reference>
<keyword evidence="3" id="KW-1185">Reference proteome</keyword>
<organism evidence="2 3">
    <name type="scientific">Kribbella kalugense</name>
    <dbReference type="NCBI Taxonomy" id="2512221"/>
    <lineage>
        <taxon>Bacteria</taxon>
        <taxon>Bacillati</taxon>
        <taxon>Actinomycetota</taxon>
        <taxon>Actinomycetes</taxon>
        <taxon>Propionibacteriales</taxon>
        <taxon>Kribbellaceae</taxon>
        <taxon>Kribbella</taxon>
    </lineage>
</organism>
<protein>
    <recommendedName>
        <fullName evidence="4">Fibronectin type-III domain-containing protein</fullName>
    </recommendedName>
</protein>
<gene>
    <name evidence="2" type="ORF">EV650_5685</name>
</gene>
<evidence type="ECO:0000256" key="1">
    <source>
        <dbReference type="SAM" id="SignalP"/>
    </source>
</evidence>
<evidence type="ECO:0000313" key="2">
    <source>
        <dbReference type="EMBL" id="TDW19081.1"/>
    </source>
</evidence>
<dbReference type="AlphaFoldDB" id="A0A4R7ZQL4"/>
<dbReference type="EMBL" id="SODF01000002">
    <property type="protein sequence ID" value="TDW19081.1"/>
    <property type="molecule type" value="Genomic_DNA"/>
</dbReference>
<dbReference type="Proteomes" id="UP000295447">
    <property type="component" value="Unassembled WGS sequence"/>
</dbReference>
<proteinExistence type="predicted"/>
<evidence type="ECO:0000313" key="3">
    <source>
        <dbReference type="Proteomes" id="UP000295447"/>
    </source>
</evidence>
<sequence length="427" mass="45008">MRKFAATAVAAVLLGAVQTVPAHAAPAPPTEVQVSWADAATSLMRVSWTDAGASNKVRIEYQDGTVPTGWLATSDNDFNHDWAVQWGKTARVAVVSTDATGDSAAAYSPWFDTNIPGAPTVTAAVPQADGSLRLTWTNPPAPKDSTPGDPLDLPVGKVGEVVVKVWSRPADKTEQFSQPVGTTTAVVPPRPRPLTSRVIATNEWGGSSPDAVDYTDMKFALKAGPAYGVFGKPMTISGIAGALLCDNPGNCGKGRLFGGAGIPITMQTRASAAKPWEYAGRYTSFDLSGFEARPVAVGGREYRFYAPAWKGYSTVTAMAISGSKYIPTLADFAVAGFNVRTAQVGQMVKLTVDVKPGGTVKGALQRWDGKSWRSVLTVPVVKGKATMSIRAAGRGTTTQYRVAVPGMTYYGLPIQTTGSRAFTLTVR</sequence>
<dbReference type="RefSeq" id="WP_134121980.1">
    <property type="nucleotide sequence ID" value="NZ_SODF01000002.1"/>
</dbReference>
<accession>A0A4R7ZQL4</accession>
<dbReference type="OrthoDB" id="3804840at2"/>